<dbReference type="InterPro" id="IPR045130">
    <property type="entry name" value="OFUT2-like"/>
</dbReference>
<proteinExistence type="evidence at transcript level"/>
<keyword evidence="9" id="KW-0333">Golgi apparatus</keyword>
<comment type="catalytic activity">
    <reaction evidence="18">
        <text>L-seryl-[protein] + GDP-beta-L-fucose = 3-O-(alpha-L-fucosyl)-L-seryl-[protein] + GDP + H(+)</text>
        <dbReference type="Rhea" id="RHEA:63644"/>
        <dbReference type="Rhea" id="RHEA-COMP:9863"/>
        <dbReference type="Rhea" id="RHEA-COMP:17914"/>
        <dbReference type="ChEBI" id="CHEBI:15378"/>
        <dbReference type="ChEBI" id="CHEBI:29999"/>
        <dbReference type="ChEBI" id="CHEBI:57273"/>
        <dbReference type="ChEBI" id="CHEBI:58189"/>
        <dbReference type="ChEBI" id="CHEBI:189632"/>
        <dbReference type="EC" id="2.4.1.221"/>
    </reaction>
    <physiologicalReaction direction="left-to-right" evidence="18">
        <dbReference type="Rhea" id="RHEA:63645"/>
    </physiologicalReaction>
</comment>
<dbReference type="GO" id="GO:0005789">
    <property type="term" value="C:endoplasmic reticulum membrane"/>
    <property type="evidence" value="ECO:0007669"/>
    <property type="project" value="UniProtKB-ARBA"/>
</dbReference>
<dbReference type="AlphaFoldDB" id="A0A6F9DNI8"/>
<dbReference type="InterPro" id="IPR019378">
    <property type="entry name" value="GDP-Fuc_O-FucTrfase"/>
</dbReference>
<dbReference type="PANTHER" id="PTHR13398:SF0">
    <property type="entry name" value="GDP-FUCOSE PROTEIN O-FUCOSYLTRANSFERASE 2"/>
    <property type="match status" value="1"/>
</dbReference>
<dbReference type="Gene3D" id="3.40.50.11340">
    <property type="match status" value="1"/>
</dbReference>
<gene>
    <name evidence="21" type="primary">Pofut2</name>
</gene>
<evidence type="ECO:0000256" key="16">
    <source>
        <dbReference type="ARBA" id="ARBA00033083"/>
    </source>
</evidence>
<evidence type="ECO:0000256" key="7">
    <source>
        <dbReference type="ARBA" id="ARBA00022729"/>
    </source>
</evidence>
<dbReference type="CDD" id="cd11298">
    <property type="entry name" value="O-FucT-2"/>
    <property type="match status" value="1"/>
</dbReference>
<evidence type="ECO:0000256" key="3">
    <source>
        <dbReference type="ARBA" id="ARBA00004922"/>
    </source>
</evidence>
<keyword evidence="13" id="KW-0119">Carbohydrate metabolism</keyword>
<keyword evidence="12" id="KW-0294">Fucose metabolism</keyword>
<evidence type="ECO:0000256" key="8">
    <source>
        <dbReference type="ARBA" id="ARBA00022824"/>
    </source>
</evidence>
<evidence type="ECO:0000256" key="12">
    <source>
        <dbReference type="ARBA" id="ARBA00023253"/>
    </source>
</evidence>
<sequence>MKFYIGTTTLVFAALLCMAIADKRYLLYDCNPGEGFNLRRDVYMRIANMVKNLREQKECKGDDWVLVLPPWGRIGYHWKERDMEQSKIPWSKFFDIPSLAKHVPVIEYDDYVEEIGDAKVDEIWYLQRYEEGWSSGNWEDKMHERPCIDQPVYESEGNSDKIRGWFWGYEETYANKFKCVSVQGSSKIFFGPLCGANTTAQSIMLDRGENILHDMFGGKDYWDCRRSMRFSKELVEEANEFRKKHFGSNDEADKTVMPEDWTEHKCTEGDALGGPYIAAHLRRKDFLYARKDQVPDLEKVAKVLKEKMQEYKVNKVFIASDGTKEEMAQLKTLLPEMVMYKPTKEKKKAFKMGGVAIIDQIICSHARYFTGTKESTFSFRIQEEREIMCFSKDMTFNRICSDQEPKDCEQPTKWKIVWNSDSEIWQ</sequence>
<dbReference type="GO" id="GO:0006004">
    <property type="term" value="P:fucose metabolic process"/>
    <property type="evidence" value="ECO:0007669"/>
    <property type="project" value="UniProtKB-KW"/>
</dbReference>
<protein>
    <recommendedName>
        <fullName evidence="15">GDP-fucose protein O-fucosyltransferase 2</fullName>
        <ecNumber evidence="4">2.4.1.221</ecNumber>
    </recommendedName>
    <alternativeName>
        <fullName evidence="16">Peptide-O-fucosyltransferase 2</fullName>
    </alternativeName>
</protein>
<evidence type="ECO:0000256" key="6">
    <source>
        <dbReference type="ARBA" id="ARBA00022679"/>
    </source>
</evidence>
<dbReference type="EMBL" id="LR789132">
    <property type="protein sequence ID" value="CAB3264994.1"/>
    <property type="molecule type" value="mRNA"/>
</dbReference>
<organism evidence="21">
    <name type="scientific">Phallusia mammillata</name>
    <dbReference type="NCBI Taxonomy" id="59560"/>
    <lineage>
        <taxon>Eukaryota</taxon>
        <taxon>Metazoa</taxon>
        <taxon>Chordata</taxon>
        <taxon>Tunicata</taxon>
        <taxon>Ascidiacea</taxon>
        <taxon>Phlebobranchia</taxon>
        <taxon>Ascidiidae</taxon>
        <taxon>Phallusia</taxon>
    </lineage>
</organism>
<accession>A0A6F9DNI8</accession>
<dbReference type="Pfam" id="PF10250">
    <property type="entry name" value="O-FucT"/>
    <property type="match status" value="1"/>
</dbReference>
<keyword evidence="5" id="KW-0328">Glycosyltransferase</keyword>
<evidence type="ECO:0000313" key="21">
    <source>
        <dbReference type="EMBL" id="CAB3264994.1"/>
    </source>
</evidence>
<comment type="similarity">
    <text evidence="14">Belongs to the glycosyltransferase 68 family.</text>
</comment>
<evidence type="ECO:0000256" key="14">
    <source>
        <dbReference type="ARBA" id="ARBA00025803"/>
    </source>
</evidence>
<evidence type="ECO:0000256" key="2">
    <source>
        <dbReference type="ARBA" id="ARBA00004555"/>
    </source>
</evidence>
<evidence type="ECO:0000256" key="1">
    <source>
        <dbReference type="ARBA" id="ARBA00004240"/>
    </source>
</evidence>
<evidence type="ECO:0000256" key="13">
    <source>
        <dbReference type="ARBA" id="ARBA00023277"/>
    </source>
</evidence>
<keyword evidence="8" id="KW-0256">Endoplasmic reticulum</keyword>
<comment type="function">
    <text evidence="19">Catalyzes the reaction that attaches fucose through an O-glycosidic linkage to a conserved serine or threonine residue in the consensus sequence C1-X-X-S/T-C2 of thrombospondin type I repeats (TSRs) where C1 and C2 are the first and second cysteines of the repeat, respectively. O-fucosylates members of several protein families including the ADAMTS, the thrombospondin (TSP) and spondin families. Required for the proper secretion of ADAMTS family members such as ADAMTSL1 and ADAMTS13. The O-fucosylation of TSRs is also required for restricting epithelial to mesenchymal transition (EMT), maintaining the correct patterning of mesoderm and localization of the definite endoderm.</text>
</comment>
<keyword evidence="7 20" id="KW-0732">Signal</keyword>
<comment type="pathway">
    <text evidence="3">Protein modification; protein glycosylation.</text>
</comment>
<name>A0A6F9DNI8_9ASCI</name>
<dbReference type="FunFam" id="3.40.50.11350:FF:000002">
    <property type="entry name" value="GDP-fucose protein O-fucosyltransferase 2"/>
    <property type="match status" value="1"/>
</dbReference>
<comment type="subcellular location">
    <subcellularLocation>
        <location evidence="1">Endoplasmic reticulum</location>
    </subcellularLocation>
    <subcellularLocation>
        <location evidence="2">Golgi apparatus</location>
    </subcellularLocation>
</comment>
<evidence type="ECO:0000256" key="20">
    <source>
        <dbReference type="SAM" id="SignalP"/>
    </source>
</evidence>
<evidence type="ECO:0000256" key="5">
    <source>
        <dbReference type="ARBA" id="ARBA00022676"/>
    </source>
</evidence>
<dbReference type="PANTHER" id="PTHR13398">
    <property type="entry name" value="GDP-FUCOSE PROTEIN O-FUCOSYLTRANSFERASE 2"/>
    <property type="match status" value="1"/>
</dbReference>
<dbReference type="EC" id="2.4.1.221" evidence="4"/>
<evidence type="ECO:0000256" key="9">
    <source>
        <dbReference type="ARBA" id="ARBA00023034"/>
    </source>
</evidence>
<dbReference type="GO" id="GO:0046922">
    <property type="term" value="F:peptide-O-fucosyltransferase activity"/>
    <property type="evidence" value="ECO:0007669"/>
    <property type="project" value="UniProtKB-EC"/>
</dbReference>
<evidence type="ECO:0000256" key="11">
    <source>
        <dbReference type="ARBA" id="ARBA00023180"/>
    </source>
</evidence>
<comment type="catalytic activity">
    <reaction evidence="17">
        <text>L-threonyl-[protein] + GDP-beta-L-fucose = 3-O-(alpha-L-fucosyl)-L-threonyl-[protein] + GDP + H(+)</text>
        <dbReference type="Rhea" id="RHEA:70491"/>
        <dbReference type="Rhea" id="RHEA-COMP:11060"/>
        <dbReference type="Rhea" id="RHEA-COMP:17915"/>
        <dbReference type="ChEBI" id="CHEBI:15378"/>
        <dbReference type="ChEBI" id="CHEBI:30013"/>
        <dbReference type="ChEBI" id="CHEBI:57273"/>
        <dbReference type="ChEBI" id="CHEBI:58189"/>
        <dbReference type="ChEBI" id="CHEBI:189631"/>
        <dbReference type="EC" id="2.4.1.221"/>
    </reaction>
    <physiologicalReaction direction="left-to-right" evidence="17">
        <dbReference type="Rhea" id="RHEA:70492"/>
    </physiologicalReaction>
</comment>
<keyword evidence="10" id="KW-1015">Disulfide bond</keyword>
<evidence type="ECO:0000256" key="18">
    <source>
        <dbReference type="ARBA" id="ARBA00048647"/>
    </source>
</evidence>
<keyword evidence="6" id="KW-0808">Transferase</keyword>
<dbReference type="Gene3D" id="3.40.50.11350">
    <property type="match status" value="1"/>
</dbReference>
<dbReference type="FunFam" id="3.40.50.11340:FF:000002">
    <property type="entry name" value="GDP-fucose protein O-fucosyltransferase 2"/>
    <property type="match status" value="1"/>
</dbReference>
<evidence type="ECO:0000256" key="10">
    <source>
        <dbReference type="ARBA" id="ARBA00023157"/>
    </source>
</evidence>
<evidence type="ECO:0000256" key="4">
    <source>
        <dbReference type="ARBA" id="ARBA00012196"/>
    </source>
</evidence>
<feature type="signal peptide" evidence="20">
    <location>
        <begin position="1"/>
        <end position="21"/>
    </location>
</feature>
<reference evidence="21" key="1">
    <citation type="submission" date="2020-04" db="EMBL/GenBank/DDBJ databases">
        <authorList>
            <person name="Neveu A P."/>
        </authorList>
    </citation>
    <scope>NUCLEOTIDE SEQUENCE</scope>
    <source>
        <tissue evidence="21">Whole embryo</tissue>
    </source>
</reference>
<dbReference type="GO" id="GO:0005794">
    <property type="term" value="C:Golgi apparatus"/>
    <property type="evidence" value="ECO:0007669"/>
    <property type="project" value="UniProtKB-SubCell"/>
</dbReference>
<keyword evidence="11" id="KW-0325">Glycoprotein</keyword>
<evidence type="ECO:0000256" key="17">
    <source>
        <dbReference type="ARBA" id="ARBA00047273"/>
    </source>
</evidence>
<feature type="chain" id="PRO_5026218080" description="GDP-fucose protein O-fucosyltransferase 2" evidence="20">
    <location>
        <begin position="22"/>
        <end position="426"/>
    </location>
</feature>
<evidence type="ECO:0000256" key="15">
    <source>
        <dbReference type="ARBA" id="ARBA00026232"/>
    </source>
</evidence>
<evidence type="ECO:0000256" key="19">
    <source>
        <dbReference type="ARBA" id="ARBA00057700"/>
    </source>
</evidence>